<reference evidence="1 2" key="1">
    <citation type="journal article" date="2020" name="Fungal Divers.">
        <title>Resolving the Mortierellaceae phylogeny through synthesis of multi-gene phylogenetics and phylogenomics.</title>
        <authorList>
            <person name="Vandepol N."/>
            <person name="Liber J."/>
            <person name="Desiro A."/>
            <person name="Na H."/>
            <person name="Kennedy M."/>
            <person name="Barry K."/>
            <person name="Grigoriev I.V."/>
            <person name="Miller A.N."/>
            <person name="O'Donnell K."/>
            <person name="Stajich J.E."/>
            <person name="Bonito G."/>
        </authorList>
    </citation>
    <scope>NUCLEOTIDE SEQUENCE [LARGE SCALE GENOMIC DNA]</scope>
    <source>
        <strain evidence="1 2">AD045</strain>
    </source>
</reference>
<accession>A0ABQ7JH68</accession>
<dbReference type="EMBL" id="JAAAIM010002833">
    <property type="protein sequence ID" value="KAG0271202.1"/>
    <property type="molecule type" value="Genomic_DNA"/>
</dbReference>
<proteinExistence type="predicted"/>
<keyword evidence="2" id="KW-1185">Reference proteome</keyword>
<gene>
    <name evidence="1" type="ORF">BGZ96_005935</name>
</gene>
<comment type="caution">
    <text evidence="1">The sequence shown here is derived from an EMBL/GenBank/DDBJ whole genome shotgun (WGS) entry which is preliminary data.</text>
</comment>
<evidence type="ECO:0000313" key="1">
    <source>
        <dbReference type="EMBL" id="KAG0271202.1"/>
    </source>
</evidence>
<feature type="non-terminal residue" evidence="1">
    <location>
        <position position="261"/>
    </location>
</feature>
<evidence type="ECO:0000313" key="2">
    <source>
        <dbReference type="Proteomes" id="UP001194696"/>
    </source>
</evidence>
<name>A0ABQ7JH68_9FUNG</name>
<sequence length="261" mass="29648">MLSKNWGFYFNGSGTDWGSGDLLSFLELVQQRKRYQNRDLGSNTHVHILALALVLSRVVILQRCLDIAERERTTFTCKHWMLLQFGFRTMGIKDLFAMLFTSIANEIHLHSVDITTMSAFAREQFSSLCQRLPNLTFSTPSQRFDYKILLVIDEAQNLGKEEFGTFLSQQIPSEAERRAGAASLDGYLRPILSPLVHGLYQISADKNQFCVIPCGTGLSVFDMKWLEDSAPVPKGYNKQLGPFTDFQGWESLEQVQTYLAL</sequence>
<protein>
    <submittedName>
        <fullName evidence="1">Uncharacterized protein</fullName>
    </submittedName>
</protein>
<organism evidence="1 2">
    <name type="scientific">Linnemannia gamsii</name>
    <dbReference type="NCBI Taxonomy" id="64522"/>
    <lineage>
        <taxon>Eukaryota</taxon>
        <taxon>Fungi</taxon>
        <taxon>Fungi incertae sedis</taxon>
        <taxon>Mucoromycota</taxon>
        <taxon>Mortierellomycotina</taxon>
        <taxon>Mortierellomycetes</taxon>
        <taxon>Mortierellales</taxon>
        <taxon>Mortierellaceae</taxon>
        <taxon>Linnemannia</taxon>
    </lineage>
</organism>
<dbReference type="Proteomes" id="UP001194696">
    <property type="component" value="Unassembled WGS sequence"/>
</dbReference>